<keyword evidence="2" id="KW-0143">Chaperone</keyword>
<proteinExistence type="inferred from homology"/>
<reference evidence="4 5" key="1">
    <citation type="journal article" date="2022" name="Nat. Genet.">
        <title>Improved pea reference genome and pan-genome highlight genomic features and evolutionary characteristics.</title>
        <authorList>
            <person name="Yang T."/>
            <person name="Liu R."/>
            <person name="Luo Y."/>
            <person name="Hu S."/>
            <person name="Wang D."/>
            <person name="Wang C."/>
            <person name="Pandey M.K."/>
            <person name="Ge S."/>
            <person name="Xu Q."/>
            <person name="Li N."/>
            <person name="Li G."/>
            <person name="Huang Y."/>
            <person name="Saxena R.K."/>
            <person name="Ji Y."/>
            <person name="Li M."/>
            <person name="Yan X."/>
            <person name="He Y."/>
            <person name="Liu Y."/>
            <person name="Wang X."/>
            <person name="Xiang C."/>
            <person name="Varshney R.K."/>
            <person name="Ding H."/>
            <person name="Gao S."/>
            <person name="Zong X."/>
        </authorList>
    </citation>
    <scope>NUCLEOTIDE SEQUENCE [LARGE SCALE GENOMIC DNA]</scope>
    <source>
        <strain evidence="4 5">cv. Zhongwan 6</strain>
    </source>
</reference>
<dbReference type="InterPro" id="IPR020568">
    <property type="entry name" value="Ribosomal_Su5_D2-typ_SF"/>
</dbReference>
<evidence type="ECO:0000256" key="2">
    <source>
        <dbReference type="ARBA" id="ARBA00023186"/>
    </source>
</evidence>
<dbReference type="GO" id="GO:0051082">
    <property type="term" value="F:unfolded protein binding"/>
    <property type="evidence" value="ECO:0007669"/>
    <property type="project" value="InterPro"/>
</dbReference>
<comment type="similarity">
    <text evidence="1">Belongs to the heat shock protein 90 family.</text>
</comment>
<evidence type="ECO:0000256" key="3">
    <source>
        <dbReference type="SAM" id="MobiDB-lite"/>
    </source>
</evidence>
<dbReference type="SUPFAM" id="SSF52058">
    <property type="entry name" value="L domain-like"/>
    <property type="match status" value="1"/>
</dbReference>
<sequence length="316" mass="35357">MKETTYEWELLNDVKAVWLRSPKEVTEEEYTKFYNSLAKDFSGDKPLSWSHFTAEGDVEFKAVLYASPKAPQDLYESYHNSNKSNLKLKALDMIRKLAEEDPDESTDKEKKGESSSEIDEKRGQYTKFWNEFGKSIKLGIMEDATNRSVGITVRATAAEADMLNQSILELYSNHLIGFIPKDIGNLLKLEKLLFHVNNLTGSLQDNASGISLPSEPARSVSLDLSEAPATSAAFNMIQSCNNLQESVSTIPNRIWPIADLTHPAAASPQNPAFQIIIGQPAGYFNAKYIPIQSKLKPTHHEATKIQGRIIKPSFRC</sequence>
<dbReference type="InterPro" id="IPR001404">
    <property type="entry name" value="Hsp90_fam"/>
</dbReference>
<dbReference type="AlphaFoldDB" id="A0A9D4WKM4"/>
<dbReference type="GO" id="GO:0005524">
    <property type="term" value="F:ATP binding"/>
    <property type="evidence" value="ECO:0007669"/>
    <property type="project" value="InterPro"/>
</dbReference>
<keyword evidence="5" id="KW-1185">Reference proteome</keyword>
<accession>A0A9D4WKM4</accession>
<dbReference type="Pfam" id="PF00183">
    <property type="entry name" value="HSP90"/>
    <property type="match status" value="1"/>
</dbReference>
<comment type="caution">
    <text evidence="4">The sequence shown here is derived from an EMBL/GenBank/DDBJ whole genome shotgun (WGS) entry which is preliminary data.</text>
</comment>
<dbReference type="EMBL" id="JAMSHJ010000005">
    <property type="protein sequence ID" value="KAI5403307.1"/>
    <property type="molecule type" value="Genomic_DNA"/>
</dbReference>
<dbReference type="Proteomes" id="UP001058974">
    <property type="component" value="Chromosome 5"/>
</dbReference>
<dbReference type="PANTHER" id="PTHR11528">
    <property type="entry name" value="HEAT SHOCK PROTEIN 90 FAMILY MEMBER"/>
    <property type="match status" value="1"/>
</dbReference>
<evidence type="ECO:0000256" key="1">
    <source>
        <dbReference type="ARBA" id="ARBA00008239"/>
    </source>
</evidence>
<dbReference type="SUPFAM" id="SSF54211">
    <property type="entry name" value="Ribosomal protein S5 domain 2-like"/>
    <property type="match status" value="1"/>
</dbReference>
<organism evidence="4 5">
    <name type="scientific">Pisum sativum</name>
    <name type="common">Garden pea</name>
    <name type="synonym">Lathyrus oleraceus</name>
    <dbReference type="NCBI Taxonomy" id="3888"/>
    <lineage>
        <taxon>Eukaryota</taxon>
        <taxon>Viridiplantae</taxon>
        <taxon>Streptophyta</taxon>
        <taxon>Embryophyta</taxon>
        <taxon>Tracheophyta</taxon>
        <taxon>Spermatophyta</taxon>
        <taxon>Magnoliopsida</taxon>
        <taxon>eudicotyledons</taxon>
        <taxon>Gunneridae</taxon>
        <taxon>Pentapetalae</taxon>
        <taxon>rosids</taxon>
        <taxon>fabids</taxon>
        <taxon>Fabales</taxon>
        <taxon>Fabaceae</taxon>
        <taxon>Papilionoideae</taxon>
        <taxon>50 kb inversion clade</taxon>
        <taxon>NPAAA clade</taxon>
        <taxon>Hologalegina</taxon>
        <taxon>IRL clade</taxon>
        <taxon>Fabeae</taxon>
        <taxon>Lathyrus</taxon>
    </lineage>
</organism>
<protein>
    <submittedName>
        <fullName evidence="4">Uncharacterized protein</fullName>
    </submittedName>
</protein>
<dbReference type="Gramene" id="Psat05G0075500-T1">
    <property type="protein sequence ID" value="KAI5403307.1"/>
    <property type="gene ID" value="KIW84_050755"/>
</dbReference>
<dbReference type="Gene3D" id="3.30.230.80">
    <property type="match status" value="2"/>
</dbReference>
<dbReference type="GO" id="GO:0016887">
    <property type="term" value="F:ATP hydrolysis activity"/>
    <property type="evidence" value="ECO:0007669"/>
    <property type="project" value="InterPro"/>
</dbReference>
<gene>
    <name evidence="4" type="ORF">KIW84_050755</name>
</gene>
<evidence type="ECO:0000313" key="5">
    <source>
        <dbReference type="Proteomes" id="UP001058974"/>
    </source>
</evidence>
<feature type="region of interest" description="Disordered" evidence="3">
    <location>
        <begin position="99"/>
        <end position="119"/>
    </location>
</feature>
<evidence type="ECO:0000313" key="4">
    <source>
        <dbReference type="EMBL" id="KAI5403307.1"/>
    </source>
</evidence>
<name>A0A9D4WKM4_PEA</name>
<dbReference type="GO" id="GO:0140662">
    <property type="term" value="F:ATP-dependent protein folding chaperone"/>
    <property type="evidence" value="ECO:0007669"/>
    <property type="project" value="InterPro"/>
</dbReference>
<dbReference type="Gene3D" id="3.80.10.10">
    <property type="entry name" value="Ribonuclease Inhibitor"/>
    <property type="match status" value="1"/>
</dbReference>
<dbReference type="InterPro" id="IPR032675">
    <property type="entry name" value="LRR_dom_sf"/>
</dbReference>